<reference evidence="1" key="1">
    <citation type="submission" date="2023-03" db="EMBL/GenBank/DDBJ databases">
        <title>Massive genome expansion in bonnet fungi (Mycena s.s.) driven by repeated elements and novel gene families across ecological guilds.</title>
        <authorList>
            <consortium name="Lawrence Berkeley National Laboratory"/>
            <person name="Harder C.B."/>
            <person name="Miyauchi S."/>
            <person name="Viragh M."/>
            <person name="Kuo A."/>
            <person name="Thoen E."/>
            <person name="Andreopoulos B."/>
            <person name="Lu D."/>
            <person name="Skrede I."/>
            <person name="Drula E."/>
            <person name="Henrissat B."/>
            <person name="Morin E."/>
            <person name="Kohler A."/>
            <person name="Barry K."/>
            <person name="LaButti K."/>
            <person name="Morin E."/>
            <person name="Salamov A."/>
            <person name="Lipzen A."/>
            <person name="Mereny Z."/>
            <person name="Hegedus B."/>
            <person name="Baldrian P."/>
            <person name="Stursova M."/>
            <person name="Weitz H."/>
            <person name="Taylor A."/>
            <person name="Grigoriev I.V."/>
            <person name="Nagy L.G."/>
            <person name="Martin F."/>
            <person name="Kauserud H."/>
        </authorList>
    </citation>
    <scope>NUCLEOTIDE SEQUENCE</scope>
    <source>
        <strain evidence="1">CBHHK200</strain>
    </source>
</reference>
<proteinExistence type="predicted"/>
<dbReference type="EMBL" id="JARJCM010000192">
    <property type="protein sequence ID" value="KAJ7023230.1"/>
    <property type="molecule type" value="Genomic_DNA"/>
</dbReference>
<accession>A0AAD6SBG6</accession>
<evidence type="ECO:0000313" key="2">
    <source>
        <dbReference type="Proteomes" id="UP001218188"/>
    </source>
</evidence>
<dbReference type="Proteomes" id="UP001218188">
    <property type="component" value="Unassembled WGS sequence"/>
</dbReference>
<keyword evidence="2" id="KW-1185">Reference proteome</keyword>
<comment type="caution">
    <text evidence="1">The sequence shown here is derived from an EMBL/GenBank/DDBJ whole genome shotgun (WGS) entry which is preliminary data.</text>
</comment>
<sequence length="178" mass="19891">MLDCFEQAAPVVYADVQAKVRQLQDRLNLETPFRSSVFTTSEIIFGDVPNLSHKNPDASFYAFEAITLFGDYDSDERGGIVLWDDDRVIPLRSGATAVFPTGSKPYSLVPVAPHETRVIFRQFCHASVLCWVDKGGRSDTQFDRLATVAEKAAWEAKRAVRGETAAKMYSKLGDLFVY</sequence>
<gene>
    <name evidence="1" type="ORF">C8F04DRAFT_970423</name>
</gene>
<organism evidence="1 2">
    <name type="scientific">Mycena alexandri</name>
    <dbReference type="NCBI Taxonomy" id="1745969"/>
    <lineage>
        <taxon>Eukaryota</taxon>
        <taxon>Fungi</taxon>
        <taxon>Dikarya</taxon>
        <taxon>Basidiomycota</taxon>
        <taxon>Agaricomycotina</taxon>
        <taxon>Agaricomycetes</taxon>
        <taxon>Agaricomycetidae</taxon>
        <taxon>Agaricales</taxon>
        <taxon>Marasmiineae</taxon>
        <taxon>Mycenaceae</taxon>
        <taxon>Mycena</taxon>
    </lineage>
</organism>
<evidence type="ECO:0000313" key="1">
    <source>
        <dbReference type="EMBL" id="KAJ7023230.1"/>
    </source>
</evidence>
<name>A0AAD6SBG6_9AGAR</name>
<dbReference type="AlphaFoldDB" id="A0AAD6SBG6"/>
<protein>
    <submittedName>
        <fullName evidence="1">Uncharacterized protein</fullName>
    </submittedName>
</protein>